<dbReference type="SUPFAM" id="SSF46785">
    <property type="entry name" value="Winged helix' DNA-binding domain"/>
    <property type="match status" value="1"/>
</dbReference>
<keyword evidence="1" id="KW-0805">Transcription regulation</keyword>
<name>E6PMQ0_9ZZZZ</name>
<dbReference type="AlphaFoldDB" id="E6PMQ0"/>
<dbReference type="GO" id="GO:0003677">
    <property type="term" value="F:DNA binding"/>
    <property type="evidence" value="ECO:0007669"/>
    <property type="project" value="UniProtKB-KW"/>
</dbReference>
<sequence length="76" mass="8475">MISPADISDRIIAAILAQRLQPGARLVETQLAALFAVSRTQVRESLHRFATKSRRHSTPNSSARSCAWSRCWPTRA</sequence>
<evidence type="ECO:0000256" key="1">
    <source>
        <dbReference type="ARBA" id="ARBA00023015"/>
    </source>
</evidence>
<dbReference type="GO" id="GO:0003700">
    <property type="term" value="F:DNA-binding transcription factor activity"/>
    <property type="evidence" value="ECO:0007669"/>
    <property type="project" value="InterPro"/>
</dbReference>
<keyword evidence="3" id="KW-0804">Transcription</keyword>
<organism evidence="5">
    <name type="scientific">mine drainage metagenome</name>
    <dbReference type="NCBI Taxonomy" id="410659"/>
    <lineage>
        <taxon>unclassified sequences</taxon>
        <taxon>metagenomes</taxon>
        <taxon>ecological metagenomes</taxon>
    </lineage>
</organism>
<keyword evidence="2" id="KW-0238">DNA-binding</keyword>
<dbReference type="InterPro" id="IPR036388">
    <property type="entry name" value="WH-like_DNA-bd_sf"/>
</dbReference>
<evidence type="ECO:0000313" key="5">
    <source>
        <dbReference type="EMBL" id="CBH96202.1"/>
    </source>
</evidence>
<evidence type="ECO:0000256" key="3">
    <source>
        <dbReference type="ARBA" id="ARBA00023163"/>
    </source>
</evidence>
<evidence type="ECO:0000256" key="2">
    <source>
        <dbReference type="ARBA" id="ARBA00023125"/>
    </source>
</evidence>
<feature type="domain" description="HTH gntR-type" evidence="4">
    <location>
        <begin position="6"/>
        <end position="52"/>
    </location>
</feature>
<protein>
    <submittedName>
        <fullName evidence="5">Putative GntR-family transcriptional regulator</fullName>
    </submittedName>
</protein>
<proteinExistence type="predicted"/>
<dbReference type="InterPro" id="IPR036390">
    <property type="entry name" value="WH_DNA-bd_sf"/>
</dbReference>
<gene>
    <name evidence="5" type="ORF">CARN2_1193</name>
</gene>
<accession>E6PMQ0</accession>
<dbReference type="InterPro" id="IPR000524">
    <property type="entry name" value="Tscrpt_reg_HTH_GntR"/>
</dbReference>
<evidence type="ECO:0000259" key="4">
    <source>
        <dbReference type="Pfam" id="PF00392"/>
    </source>
</evidence>
<dbReference type="Pfam" id="PF00392">
    <property type="entry name" value="GntR"/>
    <property type="match status" value="1"/>
</dbReference>
<reference evidence="5" key="1">
    <citation type="submission" date="2009-10" db="EMBL/GenBank/DDBJ databases">
        <title>Diversity of trophic interactions inside an arsenic-rich microbial ecosystem.</title>
        <authorList>
            <person name="Bertin P.N."/>
            <person name="Heinrich-Salmeron A."/>
            <person name="Pelletier E."/>
            <person name="Goulhen-Chollet F."/>
            <person name="Arsene-Ploetze F."/>
            <person name="Gallien S."/>
            <person name="Calteau A."/>
            <person name="Vallenet D."/>
            <person name="Casiot C."/>
            <person name="Chane-Woon-Ming B."/>
            <person name="Giloteaux L."/>
            <person name="Barakat M."/>
            <person name="Bonnefoy V."/>
            <person name="Bruneel O."/>
            <person name="Chandler M."/>
            <person name="Cleiss J."/>
            <person name="Duran R."/>
            <person name="Elbaz-Poulichet F."/>
            <person name="Fonknechten N."/>
            <person name="Lauga B."/>
            <person name="Mornico D."/>
            <person name="Ortet P."/>
            <person name="Schaeffer C."/>
            <person name="Siguier P."/>
            <person name="Alexander Thil Smith A."/>
            <person name="Van Dorsselaer A."/>
            <person name="Weissenbach J."/>
            <person name="Medigue C."/>
            <person name="Le Paslier D."/>
        </authorList>
    </citation>
    <scope>NUCLEOTIDE SEQUENCE</scope>
</reference>
<comment type="caution">
    <text evidence="5">The sequence shown here is derived from an EMBL/GenBank/DDBJ whole genome shotgun (WGS) entry which is preliminary data.</text>
</comment>
<dbReference type="Gene3D" id="1.10.10.10">
    <property type="entry name" value="Winged helix-like DNA-binding domain superfamily/Winged helix DNA-binding domain"/>
    <property type="match status" value="1"/>
</dbReference>
<dbReference type="EMBL" id="CABM01000022">
    <property type="protein sequence ID" value="CBH96202.1"/>
    <property type="molecule type" value="Genomic_DNA"/>
</dbReference>